<dbReference type="Proteomes" id="UP000585050">
    <property type="component" value="Unassembled WGS sequence"/>
</dbReference>
<dbReference type="InterPro" id="IPR050689">
    <property type="entry name" value="FKBP-type_PPIase"/>
</dbReference>
<evidence type="ECO:0000313" key="8">
    <source>
        <dbReference type="EMBL" id="NLR92572.1"/>
    </source>
</evidence>
<dbReference type="PROSITE" id="PS50059">
    <property type="entry name" value="FKBP_PPIASE"/>
    <property type="match status" value="1"/>
</dbReference>
<keyword evidence="3 4" id="KW-0413">Isomerase</keyword>
<name>A0A7X8SLY4_9BACT</name>
<feature type="chain" id="PRO_5030711579" description="Peptidyl-prolyl cis-trans isomerase" evidence="6">
    <location>
        <begin position="19"/>
        <end position="222"/>
    </location>
</feature>
<dbReference type="Gene3D" id="3.10.50.40">
    <property type="match status" value="1"/>
</dbReference>
<accession>A0A7X8SLY4</accession>
<dbReference type="PANTHER" id="PTHR10516:SF443">
    <property type="entry name" value="FK506-BINDING PROTEIN 59-RELATED"/>
    <property type="match status" value="1"/>
</dbReference>
<evidence type="ECO:0000256" key="6">
    <source>
        <dbReference type="SAM" id="SignalP"/>
    </source>
</evidence>
<keyword evidence="2 4" id="KW-0697">Rotamase</keyword>
<evidence type="ECO:0000256" key="2">
    <source>
        <dbReference type="ARBA" id="ARBA00023110"/>
    </source>
</evidence>
<comment type="catalytic activity">
    <reaction evidence="1 4 5">
        <text>[protein]-peptidylproline (omega=180) = [protein]-peptidylproline (omega=0)</text>
        <dbReference type="Rhea" id="RHEA:16237"/>
        <dbReference type="Rhea" id="RHEA-COMP:10747"/>
        <dbReference type="Rhea" id="RHEA-COMP:10748"/>
        <dbReference type="ChEBI" id="CHEBI:83833"/>
        <dbReference type="ChEBI" id="CHEBI:83834"/>
        <dbReference type="EC" id="5.2.1.8"/>
    </reaction>
</comment>
<dbReference type="PANTHER" id="PTHR10516">
    <property type="entry name" value="PEPTIDYL-PROLYL CIS-TRANS ISOMERASE"/>
    <property type="match status" value="1"/>
</dbReference>
<comment type="caution">
    <text evidence="8">The sequence shown here is derived from an EMBL/GenBank/DDBJ whole genome shotgun (WGS) entry which is preliminary data.</text>
</comment>
<evidence type="ECO:0000256" key="1">
    <source>
        <dbReference type="ARBA" id="ARBA00000971"/>
    </source>
</evidence>
<dbReference type="Pfam" id="PF00254">
    <property type="entry name" value="FKBP_C"/>
    <property type="match status" value="1"/>
</dbReference>
<dbReference type="AlphaFoldDB" id="A0A7X8SLY4"/>
<feature type="signal peptide" evidence="6">
    <location>
        <begin position="1"/>
        <end position="18"/>
    </location>
</feature>
<evidence type="ECO:0000256" key="3">
    <source>
        <dbReference type="ARBA" id="ARBA00023235"/>
    </source>
</evidence>
<evidence type="ECO:0000259" key="7">
    <source>
        <dbReference type="PROSITE" id="PS50059"/>
    </source>
</evidence>
<evidence type="ECO:0000256" key="4">
    <source>
        <dbReference type="PROSITE-ProRule" id="PRU00277"/>
    </source>
</evidence>
<dbReference type="SUPFAM" id="SSF54534">
    <property type="entry name" value="FKBP-like"/>
    <property type="match status" value="1"/>
</dbReference>
<comment type="similarity">
    <text evidence="5">Belongs to the FKBP-type PPIase family.</text>
</comment>
<dbReference type="FunFam" id="3.10.50.40:FF:000006">
    <property type="entry name" value="Peptidyl-prolyl cis-trans isomerase"/>
    <property type="match status" value="1"/>
</dbReference>
<gene>
    <name evidence="8" type="ORF">HGP29_15245</name>
</gene>
<keyword evidence="6" id="KW-0732">Signal</keyword>
<dbReference type="InterPro" id="IPR046357">
    <property type="entry name" value="PPIase_dom_sf"/>
</dbReference>
<dbReference type="RefSeq" id="WP_168883280.1">
    <property type="nucleotide sequence ID" value="NZ_JABAIL010000004.1"/>
</dbReference>
<protein>
    <recommendedName>
        <fullName evidence="5">Peptidyl-prolyl cis-trans isomerase</fullName>
        <ecNumber evidence="5">5.2.1.8</ecNumber>
    </recommendedName>
</protein>
<feature type="domain" description="PPIase FKBP-type" evidence="7">
    <location>
        <begin position="135"/>
        <end position="222"/>
    </location>
</feature>
<evidence type="ECO:0000313" key="9">
    <source>
        <dbReference type="Proteomes" id="UP000585050"/>
    </source>
</evidence>
<keyword evidence="9" id="KW-1185">Reference proteome</keyword>
<dbReference type="InterPro" id="IPR001179">
    <property type="entry name" value="PPIase_FKBP_dom"/>
</dbReference>
<dbReference type="EMBL" id="JABAIL010000004">
    <property type="protein sequence ID" value="NLR92572.1"/>
    <property type="molecule type" value="Genomic_DNA"/>
</dbReference>
<dbReference type="EC" id="5.2.1.8" evidence="5"/>
<organism evidence="8 9">
    <name type="scientific">Flammeovirga agarivorans</name>
    <dbReference type="NCBI Taxonomy" id="2726742"/>
    <lineage>
        <taxon>Bacteria</taxon>
        <taxon>Pseudomonadati</taxon>
        <taxon>Bacteroidota</taxon>
        <taxon>Cytophagia</taxon>
        <taxon>Cytophagales</taxon>
        <taxon>Flammeovirgaceae</taxon>
        <taxon>Flammeovirga</taxon>
    </lineage>
</organism>
<sequence length="222" mass="25016">MKFFIGFIFLLYGFTANAQCEKCPPTDEKANYCYTDTRFEGLCAKFVSDKQYFYFGKKKKAKRIDINFDKADDLLTYKGLTLDKKLKLTANDLLFIQLAIETWNVEKKKIGYDFLSSGLGIKVLKEGTGETPQKGQEVVVHYSGFLENGEKFDSSRDRNSPFTFRVGVGQVIKGWDEGVLNLPVGSRAMLMIPSELGYGSRNVGPIPANSTLYFDIEVLDAK</sequence>
<reference evidence="8 9" key="1">
    <citation type="submission" date="2020-04" db="EMBL/GenBank/DDBJ databases">
        <title>Flammeovirga sp. SR4, a novel species isolated from seawater.</title>
        <authorList>
            <person name="Wang X."/>
        </authorList>
    </citation>
    <scope>NUCLEOTIDE SEQUENCE [LARGE SCALE GENOMIC DNA]</scope>
    <source>
        <strain evidence="8 9">SR4</strain>
    </source>
</reference>
<evidence type="ECO:0000256" key="5">
    <source>
        <dbReference type="RuleBase" id="RU003915"/>
    </source>
</evidence>
<proteinExistence type="inferred from homology"/>
<dbReference type="GO" id="GO:0003755">
    <property type="term" value="F:peptidyl-prolyl cis-trans isomerase activity"/>
    <property type="evidence" value="ECO:0007669"/>
    <property type="project" value="UniProtKB-UniRule"/>
</dbReference>